<dbReference type="EMBL" id="JBBHLL010000320">
    <property type="protein sequence ID" value="KAK7805990.1"/>
    <property type="molecule type" value="Genomic_DNA"/>
</dbReference>
<evidence type="ECO:0000256" key="2">
    <source>
        <dbReference type="ARBA" id="ARBA00007513"/>
    </source>
</evidence>
<feature type="binding site" evidence="10">
    <location>
        <position position="141"/>
    </location>
    <ligand>
        <name>Fe cation</name>
        <dbReference type="ChEBI" id="CHEBI:24875"/>
        <label>1</label>
    </ligand>
</feature>
<dbReference type="InterPro" id="IPR001519">
    <property type="entry name" value="Ferritin"/>
</dbReference>
<comment type="similarity">
    <text evidence="2 11">Belongs to the ferritin family.</text>
</comment>
<dbReference type="InterPro" id="IPR012347">
    <property type="entry name" value="Ferritin-like"/>
</dbReference>
<evidence type="ECO:0000256" key="4">
    <source>
        <dbReference type="ARBA" id="ARBA00022490"/>
    </source>
</evidence>
<comment type="function">
    <text evidence="11">Stores iron in a soluble, non-toxic, readily available form. Important for iron homeostasis. Iron is taken up in the ferrous form and deposited as ferric hydroxides after oxidation.</text>
</comment>
<dbReference type="PANTHER" id="PTHR11431">
    <property type="entry name" value="FERRITIN"/>
    <property type="match status" value="1"/>
</dbReference>
<dbReference type="Gene3D" id="1.20.1260.10">
    <property type="match status" value="1"/>
</dbReference>
<gene>
    <name evidence="14" type="ORF">U0070_011745</name>
</gene>
<evidence type="ECO:0000313" key="15">
    <source>
        <dbReference type="Proteomes" id="UP001488838"/>
    </source>
</evidence>
<dbReference type="GO" id="GO:0008198">
    <property type="term" value="F:ferrous iron binding"/>
    <property type="evidence" value="ECO:0007669"/>
    <property type="project" value="TreeGrafter"/>
</dbReference>
<name>A0AAW0HVJ3_MYOGA</name>
<evidence type="ECO:0000256" key="3">
    <source>
        <dbReference type="ARBA" id="ARBA00022434"/>
    </source>
</evidence>
<keyword evidence="5 10" id="KW-0479">Metal-binding</keyword>
<evidence type="ECO:0000256" key="11">
    <source>
        <dbReference type="RuleBase" id="RU361145"/>
    </source>
</evidence>
<evidence type="ECO:0000256" key="10">
    <source>
        <dbReference type="PIRSR" id="PIRSR601519-1"/>
    </source>
</evidence>
<evidence type="ECO:0000256" key="9">
    <source>
        <dbReference type="ARBA" id="ARBA00044942"/>
    </source>
</evidence>
<dbReference type="InterPro" id="IPR009040">
    <property type="entry name" value="Ferritin-like_diiron"/>
</dbReference>
<evidence type="ECO:0000256" key="8">
    <source>
        <dbReference type="ARBA" id="ARBA00023329"/>
    </source>
</evidence>
<dbReference type="PANTHER" id="PTHR11431:SF47">
    <property type="entry name" value="FERRITIN LIGHT CHAIN"/>
    <property type="match status" value="1"/>
</dbReference>
<evidence type="ECO:0000313" key="14">
    <source>
        <dbReference type="EMBL" id="KAK7805990.1"/>
    </source>
</evidence>
<keyword evidence="6 10" id="KW-0408">Iron</keyword>
<comment type="subcellular location">
    <subcellularLocation>
        <location evidence="9">Autolysosome</location>
    </subcellularLocation>
    <subcellularLocation>
        <location evidence="1">Cytoplasm</location>
    </subcellularLocation>
</comment>
<dbReference type="Pfam" id="PF00210">
    <property type="entry name" value="Ferritin"/>
    <property type="match status" value="1"/>
</dbReference>
<dbReference type="CDD" id="cd00904">
    <property type="entry name" value="Ferritin"/>
    <property type="match status" value="1"/>
</dbReference>
<reference evidence="14 15" key="1">
    <citation type="journal article" date="2023" name="bioRxiv">
        <title>Conserved and derived expression patterns and positive selection on dental genes reveal complex evolutionary context of ever-growing rodent molars.</title>
        <authorList>
            <person name="Calamari Z.T."/>
            <person name="Song A."/>
            <person name="Cohen E."/>
            <person name="Akter M."/>
            <person name="Roy R.D."/>
            <person name="Hallikas O."/>
            <person name="Christensen M.M."/>
            <person name="Li P."/>
            <person name="Marangoni P."/>
            <person name="Jernvall J."/>
            <person name="Klein O.D."/>
        </authorList>
    </citation>
    <scope>NUCLEOTIDE SEQUENCE [LARGE SCALE GENOMIC DNA]</scope>
    <source>
        <strain evidence="14">V071</strain>
    </source>
</reference>
<evidence type="ECO:0000256" key="1">
    <source>
        <dbReference type="ARBA" id="ARBA00004496"/>
    </source>
</evidence>
<dbReference type="GO" id="GO:0031410">
    <property type="term" value="C:cytoplasmic vesicle"/>
    <property type="evidence" value="ECO:0007669"/>
    <property type="project" value="UniProtKB-KW"/>
</dbReference>
<keyword evidence="15" id="KW-1185">Reference proteome</keyword>
<dbReference type="AlphaFoldDB" id="A0AAW0HVJ3"/>
<keyword evidence="8" id="KW-0968">Cytoplasmic vesicle</keyword>
<evidence type="ECO:0000256" key="5">
    <source>
        <dbReference type="ARBA" id="ARBA00022723"/>
    </source>
</evidence>
<feature type="domain" description="Ferritin-like diiron" evidence="13">
    <location>
        <begin position="44"/>
        <end position="193"/>
    </location>
</feature>
<keyword evidence="7" id="KW-0458">Lysosome</keyword>
<keyword evidence="3 11" id="KW-0409">Iron storage</keyword>
<evidence type="ECO:0000256" key="12">
    <source>
        <dbReference type="SAM" id="MobiDB-lite"/>
    </source>
</evidence>
<dbReference type="InterPro" id="IPR008331">
    <property type="entry name" value="Ferritin_DPS_dom"/>
</dbReference>
<dbReference type="SUPFAM" id="SSF47240">
    <property type="entry name" value="Ferritin-like"/>
    <property type="match status" value="1"/>
</dbReference>
<dbReference type="GO" id="GO:0008199">
    <property type="term" value="F:ferric iron binding"/>
    <property type="evidence" value="ECO:0007669"/>
    <property type="project" value="InterPro"/>
</dbReference>
<dbReference type="PROSITE" id="PS50905">
    <property type="entry name" value="FERRITIN_LIKE"/>
    <property type="match status" value="1"/>
</dbReference>
<feature type="region of interest" description="Disordered" evidence="12">
    <location>
        <begin position="1"/>
        <end position="28"/>
    </location>
</feature>
<evidence type="ECO:0000259" key="13">
    <source>
        <dbReference type="PROSITE" id="PS50905"/>
    </source>
</evidence>
<comment type="caution">
    <text evidence="14">The sequence shown here is derived from an EMBL/GenBank/DDBJ whole genome shotgun (WGS) entry which is preliminary data.</text>
</comment>
<dbReference type="GO" id="GO:0006879">
    <property type="term" value="P:intracellular iron ion homeostasis"/>
    <property type="evidence" value="ECO:0007669"/>
    <property type="project" value="UniProtKB-KW"/>
</dbReference>
<organism evidence="14 15">
    <name type="scientific">Myodes glareolus</name>
    <name type="common">Bank vole</name>
    <name type="synonym">Clethrionomys glareolus</name>
    <dbReference type="NCBI Taxonomy" id="447135"/>
    <lineage>
        <taxon>Eukaryota</taxon>
        <taxon>Metazoa</taxon>
        <taxon>Chordata</taxon>
        <taxon>Craniata</taxon>
        <taxon>Vertebrata</taxon>
        <taxon>Euteleostomi</taxon>
        <taxon>Mammalia</taxon>
        <taxon>Eutheria</taxon>
        <taxon>Euarchontoglires</taxon>
        <taxon>Glires</taxon>
        <taxon>Rodentia</taxon>
        <taxon>Myomorpha</taxon>
        <taxon>Muroidea</taxon>
        <taxon>Cricetidae</taxon>
        <taxon>Arvicolinae</taxon>
        <taxon>Myodes</taxon>
    </lineage>
</organism>
<accession>A0AAW0HVJ3</accession>
<evidence type="ECO:0000256" key="7">
    <source>
        <dbReference type="ARBA" id="ARBA00023228"/>
    </source>
</evidence>
<dbReference type="GO" id="GO:0006826">
    <property type="term" value="P:iron ion transport"/>
    <property type="evidence" value="ECO:0007669"/>
    <property type="project" value="InterPro"/>
</dbReference>
<evidence type="ECO:0000256" key="6">
    <source>
        <dbReference type="ARBA" id="ARBA00023004"/>
    </source>
</evidence>
<keyword evidence="4" id="KW-0963">Cytoplasm</keyword>
<dbReference type="FunFam" id="1.20.1260.10:FF:000009">
    <property type="entry name" value="Ferritin light chain"/>
    <property type="match status" value="1"/>
</dbReference>
<dbReference type="GO" id="GO:0044754">
    <property type="term" value="C:autolysosome"/>
    <property type="evidence" value="ECO:0007669"/>
    <property type="project" value="UniProtKB-SubCell"/>
</dbReference>
<sequence>MSRPEMKAKRAIAAGGSHHPTRRKRKLSLSVDKEEEEVFPAYEENYSTEVEAAVNHLVNLHLRASYTYLSLGYYFDRDDVALEGVGHFFRELAEEKREGAERLLKLQNDRGGRALFQDVQKPSQDEWGKTQEVMEAALALEKNLNQALLDLHSLGSARTDPHLCDFLENHILNEEVKVIKKMGNHLTNLHRLVAGPQASLGEYLFERLTLKHD</sequence>
<proteinExistence type="inferred from homology"/>
<dbReference type="InterPro" id="IPR014034">
    <property type="entry name" value="Ferritin_CS"/>
</dbReference>
<protein>
    <recommendedName>
        <fullName evidence="11">Ferritin</fullName>
    </recommendedName>
</protein>
<dbReference type="PROSITE" id="PS00540">
    <property type="entry name" value="FERRITIN_1"/>
    <property type="match status" value="1"/>
</dbReference>
<dbReference type="InterPro" id="IPR009078">
    <property type="entry name" value="Ferritin-like_SF"/>
</dbReference>
<dbReference type="Proteomes" id="UP001488838">
    <property type="component" value="Unassembled WGS sequence"/>
</dbReference>